<organism evidence="1 2">
    <name type="scientific">Rhodopseudomonas palustris (strain DX-1)</name>
    <dbReference type="NCBI Taxonomy" id="652103"/>
    <lineage>
        <taxon>Bacteria</taxon>
        <taxon>Pseudomonadati</taxon>
        <taxon>Pseudomonadota</taxon>
        <taxon>Alphaproteobacteria</taxon>
        <taxon>Hyphomicrobiales</taxon>
        <taxon>Nitrobacteraceae</taxon>
        <taxon>Rhodopseudomonas</taxon>
    </lineage>
</organism>
<gene>
    <name evidence="1" type="ordered locus">Rpdx1_2990</name>
</gene>
<evidence type="ECO:0000313" key="2">
    <source>
        <dbReference type="Proteomes" id="UP000001402"/>
    </source>
</evidence>
<proteinExistence type="predicted"/>
<evidence type="ECO:0000313" key="1">
    <source>
        <dbReference type="EMBL" id="ADU44571.1"/>
    </source>
</evidence>
<dbReference type="AlphaFoldDB" id="E6VLV1"/>
<name>E6VLV1_RHOPX</name>
<dbReference type="Proteomes" id="UP000001402">
    <property type="component" value="Chromosome"/>
</dbReference>
<dbReference type="EMBL" id="CP002418">
    <property type="protein sequence ID" value="ADU44571.1"/>
    <property type="molecule type" value="Genomic_DNA"/>
</dbReference>
<dbReference type="STRING" id="652103.Rpdx1_2990"/>
<dbReference type="KEGG" id="rpx:Rpdx1_2990"/>
<reference evidence="1" key="1">
    <citation type="submission" date="2010-12" db="EMBL/GenBank/DDBJ databases">
        <title>Complete sequence of Rhodopseudomonas palustris DX-1.</title>
        <authorList>
            <consortium name="US DOE Joint Genome Institute"/>
            <person name="Lucas S."/>
            <person name="Copeland A."/>
            <person name="Lapidus A."/>
            <person name="Cheng J.-F."/>
            <person name="Goodwin L."/>
            <person name="Pitluck S."/>
            <person name="Misra M."/>
            <person name="Chertkov O."/>
            <person name="Detter J.C."/>
            <person name="Han C."/>
            <person name="Tapia R."/>
            <person name="Land M."/>
            <person name="Hauser L."/>
            <person name="Kyrpides N."/>
            <person name="Ivanova N."/>
            <person name="Ovchinnikova G."/>
            <person name="Logan B."/>
            <person name="Oda Y."/>
            <person name="Harwood C."/>
            <person name="Woyke T."/>
        </authorList>
    </citation>
    <scope>NUCLEOTIDE SEQUENCE [LARGE SCALE GENOMIC DNA]</scope>
    <source>
        <strain evidence="1">DX-1</strain>
    </source>
</reference>
<accession>E6VLV1</accession>
<dbReference type="BioCyc" id="RPAL652103:RPDX1_RS14730-MONOMER"/>
<dbReference type="HOGENOM" id="CLU_1668064_0_0_5"/>
<sequence length="158" mass="17848">MKLEDFKALKVGQRVIVNGQMDDENFTNEAAVIIPDEHSTRGHILLRFDRARPHSSLHGLGDNEFYFYERDCANFIIEPEHRSTYLNGHSDLKQDGKFLTAWVDGEYIHLTDTKAYPALEQAQDEAHKLAEENAGSTVVVLHAVSQHTSSVKVETKAL</sequence>
<protein>
    <submittedName>
        <fullName evidence="1">Uncharacterized protein</fullName>
    </submittedName>
</protein>